<evidence type="ECO:0000259" key="5">
    <source>
        <dbReference type="PROSITE" id="PS51193"/>
    </source>
</evidence>
<dbReference type="Gene3D" id="3.40.50.300">
    <property type="entry name" value="P-loop containing nucleotide triphosphate hydrolases"/>
    <property type="match status" value="2"/>
</dbReference>
<name>A0ABW1X198_9ACTN</name>
<dbReference type="InterPro" id="IPR014013">
    <property type="entry name" value="Helic_SF1/SF2_ATP-bd_DinG/Rad3"/>
</dbReference>
<dbReference type="PROSITE" id="PS51193">
    <property type="entry name" value="HELICASE_ATP_BIND_2"/>
    <property type="match status" value="1"/>
</dbReference>
<dbReference type="InterPro" id="IPR045028">
    <property type="entry name" value="DinG/Rad3-like"/>
</dbReference>
<evidence type="ECO:0000256" key="3">
    <source>
        <dbReference type="ARBA" id="ARBA00022840"/>
    </source>
</evidence>
<dbReference type="InterPro" id="IPR011545">
    <property type="entry name" value="DEAD/DEAH_box_helicase_dom"/>
</dbReference>
<dbReference type="SUPFAM" id="SSF52540">
    <property type="entry name" value="P-loop containing nucleoside triphosphate hydrolases"/>
    <property type="match status" value="1"/>
</dbReference>
<comment type="similarity">
    <text evidence="4">Belongs to the helicase family. DinG subfamily.</text>
</comment>
<dbReference type="EC" id="3.6.4.12" evidence="6"/>
<dbReference type="PANTHER" id="PTHR11472">
    <property type="entry name" value="DNA REPAIR DEAD HELICASE RAD3/XP-D SUBFAMILY MEMBER"/>
    <property type="match status" value="1"/>
</dbReference>
<dbReference type="GO" id="GO:0003678">
    <property type="term" value="F:DNA helicase activity"/>
    <property type="evidence" value="ECO:0007669"/>
    <property type="project" value="UniProtKB-EC"/>
</dbReference>
<reference evidence="7" key="1">
    <citation type="journal article" date="2019" name="Int. J. Syst. Evol. Microbiol.">
        <title>The Global Catalogue of Microorganisms (GCM) 10K type strain sequencing project: providing services to taxonomists for standard genome sequencing and annotation.</title>
        <authorList>
            <consortium name="The Broad Institute Genomics Platform"/>
            <consortium name="The Broad Institute Genome Sequencing Center for Infectious Disease"/>
            <person name="Wu L."/>
            <person name="Ma J."/>
        </authorList>
    </citation>
    <scope>NUCLEOTIDE SEQUENCE [LARGE SCALE GENOMIC DNA]</scope>
    <source>
        <strain evidence="7">CGMCC 1.15277</strain>
    </source>
</reference>
<dbReference type="InterPro" id="IPR027417">
    <property type="entry name" value="P-loop_NTPase"/>
</dbReference>
<accession>A0ABW1X198</accession>
<dbReference type="PANTHER" id="PTHR11472:SF34">
    <property type="entry name" value="REGULATOR OF TELOMERE ELONGATION HELICASE 1"/>
    <property type="match status" value="1"/>
</dbReference>
<dbReference type="RefSeq" id="WP_343886063.1">
    <property type="nucleotide sequence ID" value="NZ_BAAAKI010000012.1"/>
</dbReference>
<evidence type="ECO:0000313" key="7">
    <source>
        <dbReference type="Proteomes" id="UP001596266"/>
    </source>
</evidence>
<evidence type="ECO:0000256" key="1">
    <source>
        <dbReference type="ARBA" id="ARBA00022741"/>
    </source>
</evidence>
<dbReference type="Pfam" id="PF00270">
    <property type="entry name" value="DEAD"/>
    <property type="match status" value="1"/>
</dbReference>
<feature type="domain" description="Helicase ATP-binding" evidence="5">
    <location>
        <begin position="1"/>
        <end position="277"/>
    </location>
</feature>
<evidence type="ECO:0000256" key="2">
    <source>
        <dbReference type="ARBA" id="ARBA00022801"/>
    </source>
</evidence>
<keyword evidence="1" id="KW-0547">Nucleotide-binding</keyword>
<dbReference type="EMBL" id="JBHSUA010000008">
    <property type="protein sequence ID" value="MFC6395957.1"/>
    <property type="molecule type" value="Genomic_DNA"/>
</dbReference>
<keyword evidence="6" id="KW-0347">Helicase</keyword>
<dbReference type="SMART" id="SM00491">
    <property type="entry name" value="HELICc2"/>
    <property type="match status" value="1"/>
</dbReference>
<protein>
    <submittedName>
        <fullName evidence="6">ATP-dependent DNA helicase</fullName>
        <ecNumber evidence="6">3.6.4.12</ecNumber>
    </submittedName>
</protein>
<sequence>MAGAIEDAFETHEHLLVQAGTGTGKSLGYLTPSLVHLANNRESRIVVATATLALQAQLANVDIPNALDSVERVLGRRPSHAILKGRTNYACLLKTRDGVVDEQDTLLGGSDLVTAVSEGADDTTKLGAEVVMLRDWAEDQFKAKGLADRDDAPPHTPRAWGLVSMPVRECLGAQRCPHGQDCFVELSREKARHSDLVVTNHALLAIDAMHGGTALPEHDIVVIDEAHELVSRVTGAASAELSPQLVERVARRALGWLDDDLGLEFLECGDALKAALDDTEPGRVTEPDAAAVSAFEIVRDVSRRVVSALADKQGKKDVDPERSTASAAVKEVFDIAERMADLSPVDVVWVSERERFGRQANVAPLSVAGLMRERVLGQATTVLTSATLKIGGGFEQVAGQIGLRRADRLVEGAHDAQNPLAWRGIDVGTPFDYGKQGILYCATSLPNPRREGITDEALAEIAELVWAADGRTLGLFASQRAAEVAAAHVRKQLPKMTILCQGDAQLSELTRRFVAEPQTCLFGTVSLWQGIDVPGDTCELVIIDKIPFPRPDDPLMQARQQAVAEAGGNGFMSVAATHAGLLLAQGAGRLIRRTSDKGVVAVLDPRLVTARYGSFLRASMPDFWMTRDREVAVQALRRLRAGRED</sequence>
<dbReference type="InterPro" id="IPR006555">
    <property type="entry name" value="ATP-dep_Helicase_C"/>
</dbReference>
<gene>
    <name evidence="6" type="ORF">ACFP57_02960</name>
</gene>
<comment type="caution">
    <text evidence="6">The sequence shown here is derived from an EMBL/GenBank/DDBJ whole genome shotgun (WGS) entry which is preliminary data.</text>
</comment>
<organism evidence="6 7">
    <name type="scientific">Luteococcus sanguinis</name>
    <dbReference type="NCBI Taxonomy" id="174038"/>
    <lineage>
        <taxon>Bacteria</taxon>
        <taxon>Bacillati</taxon>
        <taxon>Actinomycetota</taxon>
        <taxon>Actinomycetes</taxon>
        <taxon>Propionibacteriales</taxon>
        <taxon>Propionibacteriaceae</taxon>
        <taxon>Luteococcus</taxon>
    </lineage>
</organism>
<dbReference type="Pfam" id="PF13307">
    <property type="entry name" value="Helicase_C_2"/>
    <property type="match status" value="1"/>
</dbReference>
<evidence type="ECO:0000313" key="6">
    <source>
        <dbReference type="EMBL" id="MFC6395957.1"/>
    </source>
</evidence>
<keyword evidence="3" id="KW-0067">ATP-binding</keyword>
<keyword evidence="2 6" id="KW-0378">Hydrolase</keyword>
<dbReference type="Proteomes" id="UP001596266">
    <property type="component" value="Unassembled WGS sequence"/>
</dbReference>
<dbReference type="GO" id="GO:0016787">
    <property type="term" value="F:hydrolase activity"/>
    <property type="evidence" value="ECO:0007669"/>
    <property type="project" value="UniProtKB-KW"/>
</dbReference>
<proteinExistence type="inferred from homology"/>
<evidence type="ECO:0000256" key="4">
    <source>
        <dbReference type="ARBA" id="ARBA00038058"/>
    </source>
</evidence>
<keyword evidence="7" id="KW-1185">Reference proteome</keyword>